<organism evidence="2 3">
    <name type="scientific">Microbacterium candidum</name>
    <dbReference type="NCBI Taxonomy" id="3041922"/>
    <lineage>
        <taxon>Bacteria</taxon>
        <taxon>Bacillati</taxon>
        <taxon>Actinomycetota</taxon>
        <taxon>Actinomycetes</taxon>
        <taxon>Micrococcales</taxon>
        <taxon>Microbacteriaceae</taxon>
        <taxon>Microbacterium</taxon>
    </lineage>
</organism>
<name>A0ABT7MVI8_9MICO</name>
<sequence length="159" mass="17101">MSYQVPRMDAAQSRAWLAIVGTAELLPAALDAQLQADAQLTHFEFMVLTTLRRSGATRMTRLAAATNATLPRLSKVVSRMEARGLVERASGDADGRAVSVSLTGDGRRALVRATPGHLDYVRKLVIDRLTPEQLEAVASALEPVVEALDPQHRFGPAAS</sequence>
<dbReference type="InterPro" id="IPR039422">
    <property type="entry name" value="MarR/SlyA-like"/>
</dbReference>
<dbReference type="Gene3D" id="1.10.10.10">
    <property type="entry name" value="Winged helix-like DNA-binding domain superfamily/Winged helix DNA-binding domain"/>
    <property type="match status" value="1"/>
</dbReference>
<keyword evidence="3" id="KW-1185">Reference proteome</keyword>
<accession>A0ABT7MVI8</accession>
<dbReference type="RefSeq" id="WP_286286909.1">
    <property type="nucleotide sequence ID" value="NZ_JASXSZ010000001.1"/>
</dbReference>
<evidence type="ECO:0000313" key="3">
    <source>
        <dbReference type="Proteomes" id="UP001235064"/>
    </source>
</evidence>
<dbReference type="InterPro" id="IPR036390">
    <property type="entry name" value="WH_DNA-bd_sf"/>
</dbReference>
<proteinExistence type="predicted"/>
<gene>
    <name evidence="2" type="ORF">QSV35_03915</name>
</gene>
<dbReference type="EMBL" id="JASXSZ010000001">
    <property type="protein sequence ID" value="MDL9978469.1"/>
    <property type="molecule type" value="Genomic_DNA"/>
</dbReference>
<reference evidence="2 3" key="1">
    <citation type="submission" date="2023-06" db="EMBL/GenBank/DDBJ databases">
        <title>Microbacterium sp. nov., isolated from a waste landfill.</title>
        <authorList>
            <person name="Wen W."/>
        </authorList>
    </citation>
    <scope>NUCLEOTIDE SEQUENCE [LARGE SCALE GENOMIC DNA]</scope>
    <source>
        <strain evidence="2 3">ASV49</strain>
    </source>
</reference>
<protein>
    <submittedName>
        <fullName evidence="2">MarR family winged helix-turn-helix transcriptional regulator</fullName>
    </submittedName>
</protein>
<dbReference type="PROSITE" id="PS50995">
    <property type="entry name" value="HTH_MARR_2"/>
    <property type="match status" value="1"/>
</dbReference>
<feature type="domain" description="HTH marR-type" evidence="1">
    <location>
        <begin position="12"/>
        <end position="146"/>
    </location>
</feature>
<dbReference type="SUPFAM" id="SSF46785">
    <property type="entry name" value="Winged helix' DNA-binding domain"/>
    <property type="match status" value="1"/>
</dbReference>
<dbReference type="InterPro" id="IPR000835">
    <property type="entry name" value="HTH_MarR-typ"/>
</dbReference>
<dbReference type="SMART" id="SM00347">
    <property type="entry name" value="HTH_MARR"/>
    <property type="match status" value="1"/>
</dbReference>
<dbReference type="PANTHER" id="PTHR33164:SF99">
    <property type="entry name" value="MARR FAMILY REGULATORY PROTEIN"/>
    <property type="match status" value="1"/>
</dbReference>
<comment type="caution">
    <text evidence="2">The sequence shown here is derived from an EMBL/GenBank/DDBJ whole genome shotgun (WGS) entry which is preliminary data.</text>
</comment>
<evidence type="ECO:0000259" key="1">
    <source>
        <dbReference type="PROSITE" id="PS50995"/>
    </source>
</evidence>
<dbReference type="PANTHER" id="PTHR33164">
    <property type="entry name" value="TRANSCRIPTIONAL REGULATOR, MARR FAMILY"/>
    <property type="match status" value="1"/>
</dbReference>
<dbReference type="Pfam" id="PF01047">
    <property type="entry name" value="MarR"/>
    <property type="match status" value="1"/>
</dbReference>
<evidence type="ECO:0000313" key="2">
    <source>
        <dbReference type="EMBL" id="MDL9978469.1"/>
    </source>
</evidence>
<dbReference type="Proteomes" id="UP001235064">
    <property type="component" value="Unassembled WGS sequence"/>
</dbReference>
<dbReference type="InterPro" id="IPR036388">
    <property type="entry name" value="WH-like_DNA-bd_sf"/>
</dbReference>